<reference evidence="2 3" key="1">
    <citation type="submission" date="2021-01" db="EMBL/GenBank/DDBJ databases">
        <title>Whole genome shotgun sequence of Planotetraspora phitsanulokensis NBRC 104273.</title>
        <authorList>
            <person name="Komaki H."/>
            <person name="Tamura T."/>
        </authorList>
    </citation>
    <scope>NUCLEOTIDE SEQUENCE [LARGE SCALE GENOMIC DNA]</scope>
    <source>
        <strain evidence="2 3">NBRC 104273</strain>
    </source>
</reference>
<evidence type="ECO:0000313" key="3">
    <source>
        <dbReference type="Proteomes" id="UP000622547"/>
    </source>
</evidence>
<dbReference type="Proteomes" id="UP000622547">
    <property type="component" value="Unassembled WGS sequence"/>
</dbReference>
<protein>
    <recommendedName>
        <fullName evidence="4">Phage-related protein</fullName>
    </recommendedName>
</protein>
<accession>A0A8J3UEA7</accession>
<keyword evidence="1" id="KW-0812">Transmembrane</keyword>
<gene>
    <name evidence="2" type="ORF">Pph01_79290</name>
</gene>
<comment type="caution">
    <text evidence="2">The sequence shown here is derived from an EMBL/GenBank/DDBJ whole genome shotgun (WGS) entry which is preliminary data.</text>
</comment>
<evidence type="ECO:0008006" key="4">
    <source>
        <dbReference type="Google" id="ProtNLM"/>
    </source>
</evidence>
<sequence>MALNVGELFLSIELKEKVLLVARRVIKAVRDMAKDFGSKAGDMGKRAAAMGVQIVALGLKFAMFAASAALAAHGVIALGAALAPAVGIIAAWPGVIALGAAAMVTLRVALLGVGDAFKAALGADPKKFQEAIAGLSPAARSAALELRALKPAFDGLKASVQDSFFAPLAGQIRAVAASLIGPLRDGMSGVAAQFGLAAAEVAKFGASAQSASAVTKIFGSLRDAVSTLRPAIQPVLAGFRDIAVVGAQFSTGLAPGIADAAAKFGQFLSKAAASGQALAWMDAAMQVFKALGAVAADVAGILKAVFSAMQSGGTGALGVVGQLLDKFNAFLNSAQGQQILVTIFGALQQVGQAIFPVFESLGRALALIAPQIANIARALGPGLSAAVDALGPALAALGPGLTVVADQLAKAFASPELQAGLLQLGKGISDTLIAVAPLLPVIAQLAGILGQYLGIALSNLAALLKPVIGALVVALRPALTSISDALTQLAPLMPPIYDAFGQIAAALISQLLPPLLQLIPSILTDLVPALVLLMQSLLPLLPTLTQLAVKFVNEVLPAILPIIPQLLLLGAGFAKFGAKVLAVAQQIKPYLDIAVSAFQWMYNVLVGHSIVPDMVNKIGQWIGTTLLGFFRNLGSKITGAVGNIGPILSSIGRNIVSGIWQGILGQWGPFYSQVQSFFSGIVDSVKNALGIHSPSRVFASIGQFMMRGLSRGIDKTSGLVTSSLNRVASLAAKTALPDLTVPGVTVPDRVAGGAGGWARTVVNVTNHYPQAEPTSVSINKGLQYVGALGV</sequence>
<organism evidence="2 3">
    <name type="scientific">Planotetraspora phitsanulokensis</name>
    <dbReference type="NCBI Taxonomy" id="575192"/>
    <lineage>
        <taxon>Bacteria</taxon>
        <taxon>Bacillati</taxon>
        <taxon>Actinomycetota</taxon>
        <taxon>Actinomycetes</taxon>
        <taxon>Streptosporangiales</taxon>
        <taxon>Streptosporangiaceae</taxon>
        <taxon>Planotetraspora</taxon>
    </lineage>
</organism>
<feature type="transmembrane region" description="Helical" evidence="1">
    <location>
        <begin position="89"/>
        <end position="110"/>
    </location>
</feature>
<keyword evidence="1" id="KW-1133">Transmembrane helix</keyword>
<proteinExistence type="predicted"/>
<keyword evidence="3" id="KW-1185">Reference proteome</keyword>
<dbReference type="EMBL" id="BOOP01000048">
    <property type="protein sequence ID" value="GII42926.1"/>
    <property type="molecule type" value="Genomic_DNA"/>
</dbReference>
<dbReference type="RefSeq" id="WP_204078338.1">
    <property type="nucleotide sequence ID" value="NZ_BAABHI010000046.1"/>
</dbReference>
<dbReference type="AlphaFoldDB" id="A0A8J3UEA7"/>
<keyword evidence="1" id="KW-0472">Membrane</keyword>
<evidence type="ECO:0000313" key="2">
    <source>
        <dbReference type="EMBL" id="GII42926.1"/>
    </source>
</evidence>
<name>A0A8J3UEA7_9ACTN</name>
<evidence type="ECO:0000256" key="1">
    <source>
        <dbReference type="SAM" id="Phobius"/>
    </source>
</evidence>